<sequence length="66" mass="7594">MVLLGRGVMLHTEHHANKSGFVARSQKNQLVFLANSKPLLQPPKKSREYMSVQYCFLGICRGFLMW</sequence>
<evidence type="ECO:0000313" key="1">
    <source>
        <dbReference type="EMBL" id="PIM98372.1"/>
    </source>
</evidence>
<evidence type="ECO:0000313" key="2">
    <source>
        <dbReference type="Proteomes" id="UP000231279"/>
    </source>
</evidence>
<proteinExistence type="predicted"/>
<dbReference type="EMBL" id="NKXS01008450">
    <property type="protein sequence ID" value="PIM98372.1"/>
    <property type="molecule type" value="Genomic_DNA"/>
</dbReference>
<dbReference type="Proteomes" id="UP000231279">
    <property type="component" value="Unassembled WGS sequence"/>
</dbReference>
<dbReference type="AlphaFoldDB" id="A0A2G9FZ97"/>
<gene>
    <name evidence="1" type="ORF">CDL12_29149</name>
</gene>
<accession>A0A2G9FZ97</accession>
<comment type="caution">
    <text evidence="1">The sequence shown here is derived from an EMBL/GenBank/DDBJ whole genome shotgun (WGS) entry which is preliminary data.</text>
</comment>
<organism evidence="1 2">
    <name type="scientific">Handroanthus impetiginosus</name>
    <dbReference type="NCBI Taxonomy" id="429701"/>
    <lineage>
        <taxon>Eukaryota</taxon>
        <taxon>Viridiplantae</taxon>
        <taxon>Streptophyta</taxon>
        <taxon>Embryophyta</taxon>
        <taxon>Tracheophyta</taxon>
        <taxon>Spermatophyta</taxon>
        <taxon>Magnoliopsida</taxon>
        <taxon>eudicotyledons</taxon>
        <taxon>Gunneridae</taxon>
        <taxon>Pentapetalae</taxon>
        <taxon>asterids</taxon>
        <taxon>lamiids</taxon>
        <taxon>Lamiales</taxon>
        <taxon>Bignoniaceae</taxon>
        <taxon>Crescentiina</taxon>
        <taxon>Tabebuia alliance</taxon>
        <taxon>Handroanthus</taxon>
    </lineage>
</organism>
<protein>
    <submittedName>
        <fullName evidence="1">Uncharacterized protein</fullName>
    </submittedName>
</protein>
<name>A0A2G9FZ97_9LAMI</name>
<keyword evidence="2" id="KW-1185">Reference proteome</keyword>
<reference evidence="2" key="1">
    <citation type="journal article" date="2018" name="Gigascience">
        <title>Genome assembly of the Pink Ipe (Handroanthus impetiginosus, Bignoniaceae), a highly valued, ecologically keystone Neotropical timber forest tree.</title>
        <authorList>
            <person name="Silva-Junior O.B."/>
            <person name="Grattapaglia D."/>
            <person name="Novaes E."/>
            <person name="Collevatti R.G."/>
        </authorList>
    </citation>
    <scope>NUCLEOTIDE SEQUENCE [LARGE SCALE GENOMIC DNA]</scope>
    <source>
        <strain evidence="2">cv. UFG-1</strain>
    </source>
</reference>